<evidence type="ECO:0000313" key="7">
    <source>
        <dbReference type="Proteomes" id="UP000590524"/>
    </source>
</evidence>
<dbReference type="Pfam" id="PF00571">
    <property type="entry name" value="CBS"/>
    <property type="match status" value="1"/>
</dbReference>
<keyword evidence="3" id="KW-0129">CBS domain</keyword>
<dbReference type="SUPFAM" id="SSF54631">
    <property type="entry name" value="CBS-domain pair"/>
    <property type="match status" value="1"/>
</dbReference>
<accession>A0A7W6LNI1</accession>
<feature type="domain" description="CBS" evidence="5">
    <location>
        <begin position="21"/>
        <end position="83"/>
    </location>
</feature>
<dbReference type="InterPro" id="IPR004089">
    <property type="entry name" value="MCPsignal_dom"/>
</dbReference>
<dbReference type="AlphaFoldDB" id="A0A7W6LNI1"/>
<dbReference type="Pfam" id="PF00015">
    <property type="entry name" value="MCPsignal"/>
    <property type="match status" value="1"/>
</dbReference>
<evidence type="ECO:0000256" key="2">
    <source>
        <dbReference type="PROSITE-ProRule" id="PRU00284"/>
    </source>
</evidence>
<keyword evidence="7" id="KW-1185">Reference proteome</keyword>
<dbReference type="PANTHER" id="PTHR32089:SF112">
    <property type="entry name" value="LYSOZYME-LIKE PROTEIN-RELATED"/>
    <property type="match status" value="1"/>
</dbReference>
<evidence type="ECO:0000256" key="3">
    <source>
        <dbReference type="PROSITE-ProRule" id="PRU00703"/>
    </source>
</evidence>
<dbReference type="InterPro" id="IPR046342">
    <property type="entry name" value="CBS_dom_sf"/>
</dbReference>
<comment type="caution">
    <text evidence="6">The sequence shown here is derived from an EMBL/GenBank/DDBJ whole genome shotgun (WGS) entry which is preliminary data.</text>
</comment>
<dbReference type="GO" id="GO:0007165">
    <property type="term" value="P:signal transduction"/>
    <property type="evidence" value="ECO:0007669"/>
    <property type="project" value="UniProtKB-KW"/>
</dbReference>
<name>A0A7W6LNI1_9SPHN</name>
<sequence>MYAPQMLDRPDPEPHAAADTVVPFAQGRRAIRLGQPLSDAVDRFQEDPALRLLPVVDVADRPVGAIYERDMRQILFNPFGHALLRNPSFGGRLDEHVRPCAMVEQSASIERLIDLYAAQGSDCEGLIVTQGGCYVGVVGGPLLLRLAAERDRRDALARTRRLEHVTRESGAFREDVEALIADLVGMADMLSARAEQAVERASGNGEAAAGMAVAADQTADSLHGIASGGQELGGLFQAMESQVRAAGEAIRAAVAQTRVGAEQTAALRVEADGIGAVITLIDDIARATSMLALNASIEAARAGEAGQGFAVVAREVKTLANQTREAAAEISQRIGHVRLAVEAVAEGHLHMDAAMATANEVSASVFSAVARHGAFSRSIAASLCEAGSSSDHIRQSAHQISDNARAAAAGAHDIGVAAGLLAEGAHRLDDRASAFLCAIQTR</sequence>
<dbReference type="RefSeq" id="WP_188081445.1">
    <property type="nucleotide sequence ID" value="NZ_JACIEU010000005.1"/>
</dbReference>
<dbReference type="Proteomes" id="UP000590524">
    <property type="component" value="Unassembled WGS sequence"/>
</dbReference>
<protein>
    <submittedName>
        <fullName evidence="6">Methyl-accepting chemotaxis protein</fullName>
    </submittedName>
</protein>
<dbReference type="PANTHER" id="PTHR32089">
    <property type="entry name" value="METHYL-ACCEPTING CHEMOTAXIS PROTEIN MCPB"/>
    <property type="match status" value="1"/>
</dbReference>
<feature type="domain" description="Methyl-accepting transducer" evidence="4">
    <location>
        <begin position="172"/>
        <end position="415"/>
    </location>
</feature>
<proteinExistence type="predicted"/>
<dbReference type="GO" id="GO:0016020">
    <property type="term" value="C:membrane"/>
    <property type="evidence" value="ECO:0007669"/>
    <property type="project" value="InterPro"/>
</dbReference>
<evidence type="ECO:0000259" key="5">
    <source>
        <dbReference type="PROSITE" id="PS51371"/>
    </source>
</evidence>
<reference evidence="6 7" key="1">
    <citation type="submission" date="2020-08" db="EMBL/GenBank/DDBJ databases">
        <title>Genomic Encyclopedia of Type Strains, Phase IV (KMG-IV): sequencing the most valuable type-strain genomes for metagenomic binning, comparative biology and taxonomic classification.</title>
        <authorList>
            <person name="Goeker M."/>
        </authorList>
    </citation>
    <scope>NUCLEOTIDE SEQUENCE [LARGE SCALE GENOMIC DNA]</scope>
    <source>
        <strain evidence="6 7">DSM 19371</strain>
    </source>
</reference>
<evidence type="ECO:0000313" key="6">
    <source>
        <dbReference type="EMBL" id="MBB4147616.1"/>
    </source>
</evidence>
<evidence type="ECO:0000259" key="4">
    <source>
        <dbReference type="PROSITE" id="PS50111"/>
    </source>
</evidence>
<evidence type="ECO:0000256" key="1">
    <source>
        <dbReference type="ARBA" id="ARBA00023224"/>
    </source>
</evidence>
<dbReference type="PROSITE" id="PS51371">
    <property type="entry name" value="CBS"/>
    <property type="match status" value="1"/>
</dbReference>
<dbReference type="PROSITE" id="PS50111">
    <property type="entry name" value="CHEMOTAXIS_TRANSDUC_2"/>
    <property type="match status" value="1"/>
</dbReference>
<dbReference type="Gene3D" id="1.10.287.950">
    <property type="entry name" value="Methyl-accepting chemotaxis protein"/>
    <property type="match status" value="1"/>
</dbReference>
<organism evidence="6 7">
    <name type="scientific">Sphingobium scionense</name>
    <dbReference type="NCBI Taxonomy" id="1404341"/>
    <lineage>
        <taxon>Bacteria</taxon>
        <taxon>Pseudomonadati</taxon>
        <taxon>Pseudomonadota</taxon>
        <taxon>Alphaproteobacteria</taxon>
        <taxon>Sphingomonadales</taxon>
        <taxon>Sphingomonadaceae</taxon>
        <taxon>Sphingobium</taxon>
    </lineage>
</organism>
<dbReference type="SMART" id="SM00283">
    <property type="entry name" value="MA"/>
    <property type="match status" value="1"/>
</dbReference>
<dbReference type="InterPro" id="IPR000644">
    <property type="entry name" value="CBS_dom"/>
</dbReference>
<dbReference type="SUPFAM" id="SSF58104">
    <property type="entry name" value="Methyl-accepting chemotaxis protein (MCP) signaling domain"/>
    <property type="match status" value="1"/>
</dbReference>
<keyword evidence="1 2" id="KW-0807">Transducer</keyword>
<dbReference type="EMBL" id="JACIEU010000005">
    <property type="protein sequence ID" value="MBB4147616.1"/>
    <property type="molecule type" value="Genomic_DNA"/>
</dbReference>
<gene>
    <name evidence="6" type="ORF">GGQ90_001391</name>
</gene>